<dbReference type="PANTHER" id="PTHR45963">
    <property type="entry name" value="RE52028P"/>
    <property type="match status" value="1"/>
</dbReference>
<dbReference type="GO" id="GO:0031901">
    <property type="term" value="C:early endosome membrane"/>
    <property type="evidence" value="ECO:0007669"/>
    <property type="project" value="TreeGrafter"/>
</dbReference>
<dbReference type="PROSITE" id="PS00018">
    <property type="entry name" value="EF_HAND_1"/>
    <property type="match status" value="1"/>
</dbReference>
<evidence type="ECO:0000313" key="5">
    <source>
        <dbReference type="EMBL" id="GCB73240.1"/>
    </source>
</evidence>
<accession>A0A401PJD3</accession>
<dbReference type="STRING" id="75743.A0A401PJD3"/>
<sequence>MAEALGVADTRRLHSKPQDLNNAYGPLSNFLEIDIFNPQTVGRSKYTTYEELQQEHARQAFMQRDKDKSGSISVMDFKEIMVTVRPHMLTQFVEQSLVTAAGGTPTHQVSFSYYNGFNALLNNMQLIIGVYHTISGSSINKHVSKG</sequence>
<dbReference type="GO" id="GO:0032456">
    <property type="term" value="P:endocytic recycling"/>
    <property type="evidence" value="ECO:0007669"/>
    <property type="project" value="TreeGrafter"/>
</dbReference>
<dbReference type="OrthoDB" id="2161at2759"/>
<dbReference type="Proteomes" id="UP000288216">
    <property type="component" value="Unassembled WGS sequence"/>
</dbReference>
<comment type="caution">
    <text evidence="5">The sequence shown here is derived from an EMBL/GenBank/DDBJ whole genome shotgun (WGS) entry which is preliminary data.</text>
</comment>
<evidence type="ECO:0000313" key="6">
    <source>
        <dbReference type="Proteomes" id="UP000288216"/>
    </source>
</evidence>
<dbReference type="EMBL" id="BFAA01002299">
    <property type="protein sequence ID" value="GCB73240.1"/>
    <property type="molecule type" value="Genomic_DNA"/>
</dbReference>
<comment type="similarity">
    <text evidence="1">Belongs to the sorting nexin family.</text>
</comment>
<dbReference type="AlphaFoldDB" id="A0A401PJD3"/>
<reference evidence="5 6" key="1">
    <citation type="journal article" date="2018" name="Nat. Ecol. Evol.">
        <title>Shark genomes provide insights into elasmobranch evolution and the origin of vertebrates.</title>
        <authorList>
            <person name="Hara Y"/>
            <person name="Yamaguchi K"/>
            <person name="Onimaru K"/>
            <person name="Kadota M"/>
            <person name="Koyanagi M"/>
            <person name="Keeley SD"/>
            <person name="Tatsumi K"/>
            <person name="Tanaka K"/>
            <person name="Motone F"/>
            <person name="Kageyama Y"/>
            <person name="Nozu R"/>
            <person name="Adachi N"/>
            <person name="Nishimura O"/>
            <person name="Nakagawa R"/>
            <person name="Tanegashima C"/>
            <person name="Kiyatake I"/>
            <person name="Matsumoto R"/>
            <person name="Murakumo K"/>
            <person name="Nishida K"/>
            <person name="Terakita A"/>
            <person name="Kuratani S"/>
            <person name="Sato K"/>
            <person name="Hyodo S Kuraku.S."/>
        </authorList>
    </citation>
    <scope>NUCLEOTIDE SEQUENCE [LARGE SCALE GENOMIC DNA]</scope>
</reference>
<protein>
    <recommendedName>
        <fullName evidence="4">EF-hand domain-containing protein</fullName>
    </recommendedName>
</protein>
<evidence type="ECO:0000256" key="3">
    <source>
        <dbReference type="ARBA" id="ARBA00022837"/>
    </source>
</evidence>
<dbReference type="GO" id="GO:0030904">
    <property type="term" value="C:retromer complex"/>
    <property type="evidence" value="ECO:0007669"/>
    <property type="project" value="TreeGrafter"/>
</dbReference>
<gene>
    <name evidence="5" type="ORF">scyTo_0006687</name>
</gene>
<dbReference type="InterPro" id="IPR002048">
    <property type="entry name" value="EF_hand_dom"/>
</dbReference>
<dbReference type="Gene3D" id="1.10.238.10">
    <property type="entry name" value="EF-hand"/>
    <property type="match status" value="1"/>
</dbReference>
<keyword evidence="6" id="KW-1185">Reference proteome</keyword>
<dbReference type="SUPFAM" id="SSF47473">
    <property type="entry name" value="EF-hand"/>
    <property type="match status" value="1"/>
</dbReference>
<dbReference type="GO" id="GO:0032266">
    <property type="term" value="F:phosphatidylinositol-3-phosphate binding"/>
    <property type="evidence" value="ECO:0007669"/>
    <property type="project" value="TreeGrafter"/>
</dbReference>
<dbReference type="PANTHER" id="PTHR45963:SF3">
    <property type="entry name" value="SORTING NEXIN-12"/>
    <property type="match status" value="1"/>
</dbReference>
<dbReference type="PROSITE" id="PS50222">
    <property type="entry name" value="EF_HAND_2"/>
    <property type="match status" value="1"/>
</dbReference>
<keyword evidence="2" id="KW-0813">Transport</keyword>
<proteinExistence type="inferred from homology"/>
<dbReference type="InterPro" id="IPR011992">
    <property type="entry name" value="EF-hand-dom_pair"/>
</dbReference>
<dbReference type="InterPro" id="IPR051074">
    <property type="entry name" value="Sorting_Nexin"/>
</dbReference>
<evidence type="ECO:0000259" key="4">
    <source>
        <dbReference type="PROSITE" id="PS50222"/>
    </source>
</evidence>
<name>A0A401PJD3_SCYTO</name>
<feature type="domain" description="EF-hand" evidence="4">
    <location>
        <begin position="52"/>
        <end position="87"/>
    </location>
</feature>
<evidence type="ECO:0000256" key="2">
    <source>
        <dbReference type="ARBA" id="ARBA00022448"/>
    </source>
</evidence>
<dbReference type="GO" id="GO:0034499">
    <property type="term" value="P:late endosome to Golgi transport"/>
    <property type="evidence" value="ECO:0007669"/>
    <property type="project" value="TreeGrafter"/>
</dbReference>
<dbReference type="InterPro" id="IPR018247">
    <property type="entry name" value="EF_Hand_1_Ca_BS"/>
</dbReference>
<organism evidence="5 6">
    <name type="scientific">Scyliorhinus torazame</name>
    <name type="common">Cloudy catshark</name>
    <name type="synonym">Catulus torazame</name>
    <dbReference type="NCBI Taxonomy" id="75743"/>
    <lineage>
        <taxon>Eukaryota</taxon>
        <taxon>Metazoa</taxon>
        <taxon>Chordata</taxon>
        <taxon>Craniata</taxon>
        <taxon>Vertebrata</taxon>
        <taxon>Chondrichthyes</taxon>
        <taxon>Elasmobranchii</taxon>
        <taxon>Galeomorphii</taxon>
        <taxon>Galeoidea</taxon>
        <taxon>Carcharhiniformes</taxon>
        <taxon>Scyliorhinidae</taxon>
        <taxon>Scyliorhinus</taxon>
    </lineage>
</organism>
<evidence type="ECO:0000256" key="1">
    <source>
        <dbReference type="ARBA" id="ARBA00010883"/>
    </source>
</evidence>
<keyword evidence="3" id="KW-0106">Calcium</keyword>
<dbReference type="GO" id="GO:0005509">
    <property type="term" value="F:calcium ion binding"/>
    <property type="evidence" value="ECO:0007669"/>
    <property type="project" value="InterPro"/>
</dbReference>